<name>A0AAN4W474_9BACT</name>
<dbReference type="AlphaFoldDB" id="A0AAN4W474"/>
<proteinExistence type="inferred from homology"/>
<feature type="transmembrane region" description="Helical" evidence="8">
    <location>
        <begin position="37"/>
        <end position="62"/>
    </location>
</feature>
<feature type="transmembrane region" description="Helical" evidence="8">
    <location>
        <begin position="105"/>
        <end position="127"/>
    </location>
</feature>
<keyword evidence="7" id="KW-0012">Acyltransferase</keyword>
<dbReference type="PIRSF" id="PIRSF500217">
    <property type="entry name" value="AlgI"/>
    <property type="match status" value="1"/>
</dbReference>
<dbReference type="EMBL" id="BQKE01000009">
    <property type="protein sequence ID" value="GJM64943.1"/>
    <property type="molecule type" value="Genomic_DNA"/>
</dbReference>
<dbReference type="Pfam" id="PF03062">
    <property type="entry name" value="MBOAT"/>
    <property type="match status" value="1"/>
</dbReference>
<dbReference type="RefSeq" id="WP_338240007.1">
    <property type="nucleotide sequence ID" value="NZ_BQKE01000009.1"/>
</dbReference>
<evidence type="ECO:0000256" key="8">
    <source>
        <dbReference type="SAM" id="Phobius"/>
    </source>
</evidence>
<evidence type="ECO:0000256" key="2">
    <source>
        <dbReference type="ARBA" id="ARBA00010323"/>
    </source>
</evidence>
<feature type="transmembrane region" description="Helical" evidence="8">
    <location>
        <begin position="393"/>
        <end position="411"/>
    </location>
</feature>
<evidence type="ECO:0000256" key="7">
    <source>
        <dbReference type="PIRNR" id="PIRNR016636"/>
    </source>
</evidence>
<dbReference type="Proteomes" id="UP001310022">
    <property type="component" value="Unassembled WGS sequence"/>
</dbReference>
<organism evidence="9 10">
    <name type="scientific">Persicobacter diffluens</name>
    <dbReference type="NCBI Taxonomy" id="981"/>
    <lineage>
        <taxon>Bacteria</taxon>
        <taxon>Pseudomonadati</taxon>
        <taxon>Bacteroidota</taxon>
        <taxon>Cytophagia</taxon>
        <taxon>Cytophagales</taxon>
        <taxon>Persicobacteraceae</taxon>
        <taxon>Persicobacter</taxon>
    </lineage>
</organism>
<keyword evidence="4 8" id="KW-0812">Transmembrane</keyword>
<keyword evidence="7" id="KW-0808">Transferase</keyword>
<comment type="similarity">
    <text evidence="2 7">Belongs to the membrane-bound acyltransferase family.</text>
</comment>
<evidence type="ECO:0000256" key="5">
    <source>
        <dbReference type="ARBA" id="ARBA00022989"/>
    </source>
</evidence>
<feature type="transmembrane region" description="Helical" evidence="8">
    <location>
        <begin position="344"/>
        <end position="366"/>
    </location>
</feature>
<evidence type="ECO:0000256" key="1">
    <source>
        <dbReference type="ARBA" id="ARBA00004651"/>
    </source>
</evidence>
<evidence type="ECO:0000256" key="3">
    <source>
        <dbReference type="ARBA" id="ARBA00022475"/>
    </source>
</evidence>
<feature type="transmembrane region" description="Helical" evidence="8">
    <location>
        <begin position="292"/>
        <end position="308"/>
    </location>
</feature>
<gene>
    <name evidence="9" type="ORF">PEDI_54950</name>
</gene>
<dbReference type="GO" id="GO:0016746">
    <property type="term" value="F:acyltransferase activity"/>
    <property type="evidence" value="ECO:0007669"/>
    <property type="project" value="UniProtKB-KW"/>
</dbReference>
<evidence type="ECO:0000256" key="6">
    <source>
        <dbReference type="ARBA" id="ARBA00023136"/>
    </source>
</evidence>
<keyword evidence="10" id="KW-1185">Reference proteome</keyword>
<dbReference type="InterPro" id="IPR024194">
    <property type="entry name" value="Ac/AlaTfrase_AlgI/DltB"/>
</dbReference>
<dbReference type="GO" id="GO:0005886">
    <property type="term" value="C:plasma membrane"/>
    <property type="evidence" value="ECO:0007669"/>
    <property type="project" value="UniProtKB-SubCell"/>
</dbReference>
<reference evidence="9 10" key="1">
    <citation type="submission" date="2021-12" db="EMBL/GenBank/DDBJ databases">
        <title>Genome sequencing of bacteria with rrn-lacking chromosome and rrn-plasmid.</title>
        <authorList>
            <person name="Anda M."/>
            <person name="Iwasaki W."/>
        </authorList>
    </citation>
    <scope>NUCLEOTIDE SEQUENCE [LARGE SCALE GENOMIC DNA]</scope>
    <source>
        <strain evidence="9 10">NBRC 15940</strain>
    </source>
</reference>
<keyword evidence="6 7" id="KW-0472">Membrane</keyword>
<dbReference type="InterPro" id="IPR004299">
    <property type="entry name" value="MBOAT_fam"/>
</dbReference>
<accession>A0AAN4W474</accession>
<keyword evidence="3 7" id="KW-1003">Cell membrane</keyword>
<dbReference type="PANTHER" id="PTHR13285">
    <property type="entry name" value="ACYLTRANSFERASE"/>
    <property type="match status" value="1"/>
</dbReference>
<feature type="transmembrane region" description="Helical" evidence="8">
    <location>
        <begin position="7"/>
        <end position="25"/>
    </location>
</feature>
<evidence type="ECO:0000256" key="4">
    <source>
        <dbReference type="ARBA" id="ARBA00022692"/>
    </source>
</evidence>
<dbReference type="InterPro" id="IPR051085">
    <property type="entry name" value="MB_O-acyltransferase"/>
</dbReference>
<protein>
    <submittedName>
        <fullName evidence="9">Alginate O-acetyltransferase</fullName>
    </submittedName>
</protein>
<dbReference type="PIRSF" id="PIRSF016636">
    <property type="entry name" value="AlgI_DltB"/>
    <property type="match status" value="1"/>
</dbReference>
<feature type="transmembrane region" description="Helical" evidence="8">
    <location>
        <begin position="78"/>
        <end position="99"/>
    </location>
</feature>
<keyword evidence="5 8" id="KW-1133">Transmembrane helix</keyword>
<evidence type="ECO:0000313" key="9">
    <source>
        <dbReference type="EMBL" id="GJM64943.1"/>
    </source>
</evidence>
<comment type="subcellular location">
    <subcellularLocation>
        <location evidence="1">Cell membrane</location>
        <topology evidence="1">Multi-pass membrane protein</topology>
    </subcellularLocation>
</comment>
<dbReference type="PANTHER" id="PTHR13285:SF18">
    <property type="entry name" value="PROTEIN-CYSTEINE N-PALMITOYLTRANSFERASE RASP"/>
    <property type="match status" value="1"/>
</dbReference>
<dbReference type="InterPro" id="IPR028362">
    <property type="entry name" value="AlgI"/>
</dbReference>
<sequence>MSFTSSEFLIVVFLSMVFTFLIKPLKVRQLLLLSLSYFFYAAMDSLFVWLLLLITVVFYLLGKWIEENPEKPKKQIKLLGVGVILVIAILSIFKLQYLFSLNGGAWLLPVGVSFYSFQAISYLVDIYKNRIKAEKEMISFALYLSFYPQILSGPIERAQNLLSQLKKLQKPSPQLFIEGGRRIVFGYFCKLIIANKVFDIVSPIMDSYERQNTTTLLFSCFLYYMYIFFDFSGYTNIAIGVANTMGIRLSENFNKPFLAISLKDFWHRWHITLSTWFRDYLFIPLGGSKSKYKYVIVIFVFMVSGLWHGPTYNFILWGVYHGLLYVVEQLVKKYIPFTKYLDKAIVFRQIVTTSIISLGWICFYFPDYSTIINVYKHMIIIPLDFNFSTIYQLLSRHNILLFILLLFSIFIDTHRIKYFSYPYNKLHSKHNLINLMILDIQIISIFLLGDIGQREFVYFQF</sequence>
<evidence type="ECO:0000313" key="10">
    <source>
        <dbReference type="Proteomes" id="UP001310022"/>
    </source>
</evidence>
<dbReference type="GO" id="GO:0042121">
    <property type="term" value="P:alginic acid biosynthetic process"/>
    <property type="evidence" value="ECO:0007669"/>
    <property type="project" value="InterPro"/>
</dbReference>
<feature type="transmembrane region" description="Helical" evidence="8">
    <location>
        <begin position="432"/>
        <end position="451"/>
    </location>
</feature>
<comment type="caution">
    <text evidence="9">The sequence shown here is derived from an EMBL/GenBank/DDBJ whole genome shotgun (WGS) entry which is preliminary data.</text>
</comment>